<evidence type="ECO:0000313" key="2">
    <source>
        <dbReference type="Proteomes" id="UP000248198"/>
    </source>
</evidence>
<dbReference type="SUPFAM" id="SSF54593">
    <property type="entry name" value="Glyoxalase/Bleomycin resistance protein/Dihydroxybiphenyl dioxygenase"/>
    <property type="match status" value="1"/>
</dbReference>
<proteinExistence type="predicted"/>
<accession>A0A318UBC1</accession>
<reference evidence="1 2" key="1">
    <citation type="submission" date="2018-06" db="EMBL/GenBank/DDBJ databases">
        <title>Genomic Encyclopedia of Archaeal and Bacterial Type Strains, Phase II (KMG-II): from individual species to whole genera.</title>
        <authorList>
            <person name="Goeker M."/>
        </authorList>
    </citation>
    <scope>NUCLEOTIDE SEQUENCE [LARGE SCALE GENOMIC DNA]</scope>
    <source>
        <strain evidence="1 2">DSM 27372</strain>
    </source>
</reference>
<comment type="caution">
    <text evidence="1">The sequence shown here is derived from an EMBL/GenBank/DDBJ whole genome shotgun (WGS) entry which is preliminary data.</text>
</comment>
<dbReference type="Gene3D" id="3.10.180.10">
    <property type="entry name" value="2,3-Dihydroxybiphenyl 1,2-Dioxygenase, domain 1"/>
    <property type="match status" value="1"/>
</dbReference>
<dbReference type="Proteomes" id="UP000248198">
    <property type="component" value="Unassembled WGS sequence"/>
</dbReference>
<dbReference type="OrthoDB" id="4762357at2"/>
<protein>
    <recommendedName>
        <fullName evidence="3">VOC domain-containing protein</fullName>
    </recommendedName>
</protein>
<evidence type="ECO:0000313" key="1">
    <source>
        <dbReference type="EMBL" id="PYF72833.1"/>
    </source>
</evidence>
<dbReference type="RefSeq" id="WP_110832630.1">
    <property type="nucleotide sequence ID" value="NZ_QKLU01000005.1"/>
</dbReference>
<dbReference type="AlphaFoldDB" id="A0A318UBC1"/>
<organism evidence="1 2">
    <name type="scientific">Pedobacter nutrimenti</name>
    <dbReference type="NCBI Taxonomy" id="1241337"/>
    <lineage>
        <taxon>Bacteria</taxon>
        <taxon>Pseudomonadati</taxon>
        <taxon>Bacteroidota</taxon>
        <taxon>Sphingobacteriia</taxon>
        <taxon>Sphingobacteriales</taxon>
        <taxon>Sphingobacteriaceae</taxon>
        <taxon>Pedobacter</taxon>
    </lineage>
</organism>
<keyword evidence="2" id="KW-1185">Reference proteome</keyword>
<sequence>MKLQLETIIIFVQNINRLKSFYVDLLKLNILEEIPSEWLLLQAGGCNIGLHKMGEHYPNKSEGDFKFDNNTKIVFETDQDIRSIRASLMNEKVPMKEVKTFDNYPYWLCDGEDPEGNVFQIKQRKV</sequence>
<dbReference type="EMBL" id="QKLU01000005">
    <property type="protein sequence ID" value="PYF72833.1"/>
    <property type="molecule type" value="Genomic_DNA"/>
</dbReference>
<name>A0A318UBC1_9SPHI</name>
<gene>
    <name evidence="1" type="ORF">B0O44_105204</name>
</gene>
<evidence type="ECO:0008006" key="3">
    <source>
        <dbReference type="Google" id="ProtNLM"/>
    </source>
</evidence>
<dbReference type="InterPro" id="IPR029068">
    <property type="entry name" value="Glyas_Bleomycin-R_OHBP_Dase"/>
</dbReference>